<keyword evidence="5 7" id="KW-1133">Transmembrane helix</keyword>
<dbReference type="InterPro" id="IPR000515">
    <property type="entry name" value="MetI-like"/>
</dbReference>
<keyword evidence="6 7" id="KW-0472">Membrane</keyword>
<evidence type="ECO:0000313" key="10">
    <source>
        <dbReference type="Proteomes" id="UP000268016"/>
    </source>
</evidence>
<feature type="transmembrane region" description="Helical" evidence="7">
    <location>
        <begin position="133"/>
        <end position="152"/>
    </location>
</feature>
<gene>
    <name evidence="9" type="ORF">EAT49_12730</name>
</gene>
<feature type="transmembrane region" description="Helical" evidence="7">
    <location>
        <begin position="232"/>
        <end position="252"/>
    </location>
</feature>
<evidence type="ECO:0000256" key="4">
    <source>
        <dbReference type="ARBA" id="ARBA00022692"/>
    </source>
</evidence>
<comment type="similarity">
    <text evidence="7">Belongs to the binding-protein-dependent transport system permease family.</text>
</comment>
<sequence>MAPGPRTDGATLTASARVAPARATRRRRLARVPLAPYLFCLPFVLAFLAMVIFPMGYAAWLSLFQERMVGGTIFVGLANYAFVIADPKFWRGIQNVLWFGMVQIPVMLSLALVLALILDSSLVRARGLFRAVFYMPYAVPTVIAALIWGYLYGPSYGPFTQLADAMGWSRPAFLTERGMLWSIGNIVTWEYTGYNMIILFAALQAVPRDLEEAASLDGAGPVAFALHIKLPLIVPALMLCAIFSIIGTFQLFNEPQILQSLAPQVIRTDYTPNVYAYSLAFTSIQYNLAAAVSFVLAAILAVVSYVFIRLTSRFGASF</sequence>
<dbReference type="PANTHER" id="PTHR30193">
    <property type="entry name" value="ABC TRANSPORTER PERMEASE PROTEIN"/>
    <property type="match status" value="1"/>
</dbReference>
<dbReference type="Proteomes" id="UP000268016">
    <property type="component" value="Unassembled WGS sequence"/>
</dbReference>
<protein>
    <submittedName>
        <fullName evidence="9">Sugar ABC transporter permease</fullName>
    </submittedName>
</protein>
<evidence type="ECO:0000256" key="3">
    <source>
        <dbReference type="ARBA" id="ARBA00022475"/>
    </source>
</evidence>
<dbReference type="SUPFAM" id="SSF161098">
    <property type="entry name" value="MetI-like"/>
    <property type="match status" value="1"/>
</dbReference>
<dbReference type="InterPro" id="IPR051393">
    <property type="entry name" value="ABC_transporter_permease"/>
</dbReference>
<dbReference type="EMBL" id="RDRB01000006">
    <property type="protein sequence ID" value="ROU00167.1"/>
    <property type="molecule type" value="Genomic_DNA"/>
</dbReference>
<evidence type="ECO:0000256" key="6">
    <source>
        <dbReference type="ARBA" id="ARBA00023136"/>
    </source>
</evidence>
<proteinExistence type="inferred from homology"/>
<dbReference type="CDD" id="cd06261">
    <property type="entry name" value="TM_PBP2"/>
    <property type="match status" value="1"/>
</dbReference>
<evidence type="ECO:0000313" key="9">
    <source>
        <dbReference type="EMBL" id="ROU00167.1"/>
    </source>
</evidence>
<dbReference type="PROSITE" id="PS50928">
    <property type="entry name" value="ABC_TM1"/>
    <property type="match status" value="1"/>
</dbReference>
<dbReference type="Pfam" id="PF00528">
    <property type="entry name" value="BPD_transp_1"/>
    <property type="match status" value="1"/>
</dbReference>
<dbReference type="RefSeq" id="WP_123642715.1">
    <property type="nucleotide sequence ID" value="NZ_ML119086.1"/>
</dbReference>
<dbReference type="Gene3D" id="1.10.3720.10">
    <property type="entry name" value="MetI-like"/>
    <property type="match status" value="1"/>
</dbReference>
<name>A0A3N2QYA1_9RHOB</name>
<feature type="domain" description="ABC transmembrane type-1" evidence="8">
    <location>
        <begin position="93"/>
        <end position="307"/>
    </location>
</feature>
<accession>A0A3N2QYA1</accession>
<comment type="caution">
    <text evidence="9">The sequence shown here is derived from an EMBL/GenBank/DDBJ whole genome shotgun (WGS) entry which is preliminary data.</text>
</comment>
<feature type="transmembrane region" description="Helical" evidence="7">
    <location>
        <begin position="288"/>
        <end position="308"/>
    </location>
</feature>
<evidence type="ECO:0000259" key="8">
    <source>
        <dbReference type="PROSITE" id="PS50928"/>
    </source>
</evidence>
<dbReference type="OrthoDB" id="9805108at2"/>
<feature type="transmembrane region" description="Helical" evidence="7">
    <location>
        <begin position="68"/>
        <end position="85"/>
    </location>
</feature>
<reference evidence="9 10" key="1">
    <citation type="submission" date="2018-10" db="EMBL/GenBank/DDBJ databases">
        <title>Histidinibacterium lentulum gen. nov., sp. nov., a marine bacterium from the culture broth of Picochlorum sp. 122.</title>
        <authorList>
            <person name="Wang G."/>
        </authorList>
    </citation>
    <scope>NUCLEOTIDE SEQUENCE [LARGE SCALE GENOMIC DNA]</scope>
    <source>
        <strain evidence="9 10">B17</strain>
    </source>
</reference>
<comment type="subcellular location">
    <subcellularLocation>
        <location evidence="1 7">Cell membrane</location>
        <topology evidence="1 7">Multi-pass membrane protein</topology>
    </subcellularLocation>
</comment>
<feature type="transmembrane region" description="Helical" evidence="7">
    <location>
        <begin position="97"/>
        <end position="118"/>
    </location>
</feature>
<dbReference type="PANTHER" id="PTHR30193:SF41">
    <property type="entry name" value="DIACETYLCHITOBIOSE UPTAKE SYSTEM PERMEASE PROTEIN NGCF"/>
    <property type="match status" value="1"/>
</dbReference>
<keyword evidence="3" id="KW-1003">Cell membrane</keyword>
<dbReference type="InterPro" id="IPR035906">
    <property type="entry name" value="MetI-like_sf"/>
</dbReference>
<evidence type="ECO:0000256" key="5">
    <source>
        <dbReference type="ARBA" id="ARBA00022989"/>
    </source>
</evidence>
<dbReference type="GO" id="GO:0005886">
    <property type="term" value="C:plasma membrane"/>
    <property type="evidence" value="ECO:0007669"/>
    <property type="project" value="UniProtKB-SubCell"/>
</dbReference>
<organism evidence="9 10">
    <name type="scientific">Histidinibacterium lentulum</name>
    <dbReference type="NCBI Taxonomy" id="2480588"/>
    <lineage>
        <taxon>Bacteria</taxon>
        <taxon>Pseudomonadati</taxon>
        <taxon>Pseudomonadota</taxon>
        <taxon>Alphaproteobacteria</taxon>
        <taxon>Rhodobacterales</taxon>
        <taxon>Paracoccaceae</taxon>
        <taxon>Histidinibacterium</taxon>
    </lineage>
</organism>
<evidence type="ECO:0000256" key="2">
    <source>
        <dbReference type="ARBA" id="ARBA00022448"/>
    </source>
</evidence>
<evidence type="ECO:0000256" key="1">
    <source>
        <dbReference type="ARBA" id="ARBA00004651"/>
    </source>
</evidence>
<dbReference type="AlphaFoldDB" id="A0A3N2QYA1"/>
<feature type="transmembrane region" description="Helical" evidence="7">
    <location>
        <begin position="34"/>
        <end position="56"/>
    </location>
</feature>
<keyword evidence="10" id="KW-1185">Reference proteome</keyword>
<keyword evidence="4 7" id="KW-0812">Transmembrane</keyword>
<keyword evidence="2 7" id="KW-0813">Transport</keyword>
<dbReference type="GO" id="GO:0055085">
    <property type="term" value="P:transmembrane transport"/>
    <property type="evidence" value="ECO:0007669"/>
    <property type="project" value="InterPro"/>
</dbReference>
<evidence type="ECO:0000256" key="7">
    <source>
        <dbReference type="RuleBase" id="RU363032"/>
    </source>
</evidence>